<dbReference type="AlphaFoldDB" id="A0A449A6G5"/>
<gene>
    <name evidence="5" type="ORF">NCTC10166_00820</name>
</gene>
<evidence type="ECO:0000256" key="2">
    <source>
        <dbReference type="ARBA" id="ARBA00022729"/>
    </source>
</evidence>
<dbReference type="EMBL" id="LR214951">
    <property type="protein sequence ID" value="VEU59834.1"/>
    <property type="molecule type" value="Genomic_DNA"/>
</dbReference>
<accession>A0A449A6G5</accession>
<dbReference type="SUPFAM" id="SSF53822">
    <property type="entry name" value="Periplasmic binding protein-like I"/>
    <property type="match status" value="1"/>
</dbReference>
<dbReference type="PANTHER" id="PTHR30036:SF1">
    <property type="entry name" value="D-XYLOSE-BINDING PERIPLASMIC PROTEIN"/>
    <property type="match status" value="1"/>
</dbReference>
<name>A0A449A6G5_9BACT</name>
<reference evidence="5 6" key="1">
    <citation type="submission" date="2019-01" db="EMBL/GenBank/DDBJ databases">
        <authorList>
            <consortium name="Pathogen Informatics"/>
        </authorList>
    </citation>
    <scope>NUCLEOTIDE SEQUENCE [LARGE SCALE GENOMIC DNA]</scope>
    <source>
        <strain evidence="5 6">NCTC10166</strain>
    </source>
</reference>
<keyword evidence="2 3" id="KW-0732">Signal</keyword>
<dbReference type="GO" id="GO:0030246">
    <property type="term" value="F:carbohydrate binding"/>
    <property type="evidence" value="ECO:0007669"/>
    <property type="project" value="TreeGrafter"/>
</dbReference>
<keyword evidence="6" id="KW-1185">Reference proteome</keyword>
<dbReference type="Gene3D" id="3.40.50.2300">
    <property type="match status" value="2"/>
</dbReference>
<evidence type="ECO:0000256" key="1">
    <source>
        <dbReference type="ARBA" id="ARBA00004196"/>
    </source>
</evidence>
<comment type="subcellular location">
    <subcellularLocation>
        <location evidence="1">Cell envelope</location>
    </subcellularLocation>
</comment>
<dbReference type="InterPro" id="IPR050555">
    <property type="entry name" value="Bact_Solute-Bind_Prot2"/>
</dbReference>
<dbReference type="GO" id="GO:0030288">
    <property type="term" value="C:outer membrane-bounded periplasmic space"/>
    <property type="evidence" value="ECO:0007669"/>
    <property type="project" value="TreeGrafter"/>
</dbReference>
<dbReference type="PANTHER" id="PTHR30036">
    <property type="entry name" value="D-XYLOSE-BINDING PERIPLASMIC PROTEIN"/>
    <property type="match status" value="1"/>
</dbReference>
<evidence type="ECO:0000259" key="4">
    <source>
        <dbReference type="Pfam" id="PF13407"/>
    </source>
</evidence>
<protein>
    <submittedName>
        <fullName evidence="5">46 kDa surface antigen</fullName>
    </submittedName>
</protein>
<dbReference type="InterPro" id="IPR025997">
    <property type="entry name" value="SBP_2_dom"/>
</dbReference>
<evidence type="ECO:0000313" key="6">
    <source>
        <dbReference type="Proteomes" id="UP000289440"/>
    </source>
</evidence>
<feature type="domain" description="Periplasmic binding protein" evidence="4">
    <location>
        <begin position="84"/>
        <end position="341"/>
    </location>
</feature>
<dbReference type="OrthoDB" id="9769193at2"/>
<sequence>MKKKLSFLWLLAVPALSTVAIASSCNEQKEQKETKGFTKTAVNATSPRVALTDPENPRWVKAQTEFLNNFDSLSQGAAATLAKTQQEQNTWIDTAISGGTSGLIIGSINGESLAKQLRDAKNKKIPVIAYDRLISGTTDYDWYLTYDNWKVGTLQGLTLATSLLGKTGERFKTKEEALDYLKANPIKEDKIIILMGGASSDNNSQLFYGGAMEVLKPLIDETKEKEHKIMIKGRETKEQVLQNDWSYDEGRTRVQTTLTALSESEKSQVRGVLAPNDGMAQAAVTALKTTNIDTTKVFITGQDFNDFIVPLIKEDSVNMTIFKPDKELSYASIVLLNILIEENKNNANSSAEDIFKKVETKFKEKFPEKGMILDKQQYEKSTGVKVNTILLEPTIVTKDNIDTFK</sequence>
<proteinExistence type="predicted"/>
<dbReference type="RefSeq" id="WP_129720197.1">
    <property type="nucleotide sequence ID" value="NZ_LR214951.1"/>
</dbReference>
<feature type="chain" id="PRO_5019213748" evidence="3">
    <location>
        <begin position="23"/>
        <end position="405"/>
    </location>
</feature>
<dbReference type="Proteomes" id="UP000289440">
    <property type="component" value="Chromosome"/>
</dbReference>
<dbReference type="InterPro" id="IPR028082">
    <property type="entry name" value="Peripla_BP_I"/>
</dbReference>
<dbReference type="PROSITE" id="PS51257">
    <property type="entry name" value="PROKAR_LIPOPROTEIN"/>
    <property type="match status" value="1"/>
</dbReference>
<evidence type="ECO:0000313" key="5">
    <source>
        <dbReference type="EMBL" id="VEU59834.1"/>
    </source>
</evidence>
<evidence type="ECO:0000256" key="3">
    <source>
        <dbReference type="SAM" id="SignalP"/>
    </source>
</evidence>
<dbReference type="Pfam" id="PF13407">
    <property type="entry name" value="Peripla_BP_4"/>
    <property type="match status" value="1"/>
</dbReference>
<organism evidence="5 6">
    <name type="scientific">Mesomycoplasma neurolyticum</name>
    <dbReference type="NCBI Taxonomy" id="2120"/>
    <lineage>
        <taxon>Bacteria</taxon>
        <taxon>Bacillati</taxon>
        <taxon>Mycoplasmatota</taxon>
        <taxon>Mycoplasmoidales</taxon>
        <taxon>Metamycoplasmataceae</taxon>
        <taxon>Mesomycoplasma</taxon>
    </lineage>
</organism>
<feature type="signal peptide" evidence="3">
    <location>
        <begin position="1"/>
        <end position="22"/>
    </location>
</feature>
<dbReference type="KEGG" id="mnu:NCTC10166_00820"/>